<reference evidence="2" key="1">
    <citation type="submission" date="2020-10" db="EMBL/GenBank/DDBJ databases">
        <authorList>
            <person name="Muller C M."/>
        </authorList>
    </citation>
    <scope>NUCLEOTIDE SEQUENCE</scope>
    <source>
        <strain evidence="2">THUN-12</strain>
    </source>
</reference>
<dbReference type="Proteomes" id="UP000683417">
    <property type="component" value="Unassembled WGS sequence"/>
</dbReference>
<organism evidence="2 3">
    <name type="scientific">Blumeria graminis f. sp. triticale</name>
    <dbReference type="NCBI Taxonomy" id="1689686"/>
    <lineage>
        <taxon>Eukaryota</taxon>
        <taxon>Fungi</taxon>
        <taxon>Dikarya</taxon>
        <taxon>Ascomycota</taxon>
        <taxon>Pezizomycotina</taxon>
        <taxon>Leotiomycetes</taxon>
        <taxon>Erysiphales</taxon>
        <taxon>Erysiphaceae</taxon>
        <taxon>Blumeria</taxon>
    </lineage>
</organism>
<comment type="caution">
    <text evidence="2">The sequence shown here is derived from an EMBL/GenBank/DDBJ whole genome shotgun (WGS) entry which is preliminary data.</text>
</comment>
<evidence type="ECO:0000313" key="3">
    <source>
        <dbReference type="Proteomes" id="UP000683417"/>
    </source>
</evidence>
<feature type="region of interest" description="Disordered" evidence="1">
    <location>
        <begin position="37"/>
        <end position="64"/>
    </location>
</feature>
<accession>A0A9W4D9D5</accession>
<evidence type="ECO:0000313" key="2">
    <source>
        <dbReference type="EMBL" id="CAD6506434.1"/>
    </source>
</evidence>
<proteinExistence type="predicted"/>
<dbReference type="EMBL" id="CAJHIT010000010">
    <property type="protein sequence ID" value="CAD6506434.1"/>
    <property type="molecule type" value="Genomic_DNA"/>
</dbReference>
<protein>
    <submittedName>
        <fullName evidence="2">BgTH12-07360</fullName>
    </submittedName>
</protein>
<feature type="non-terminal residue" evidence="2">
    <location>
        <position position="1"/>
    </location>
</feature>
<feature type="compositionally biased region" description="Polar residues" evidence="1">
    <location>
        <begin position="37"/>
        <end position="46"/>
    </location>
</feature>
<evidence type="ECO:0000256" key="1">
    <source>
        <dbReference type="SAM" id="MobiDB-lite"/>
    </source>
</evidence>
<gene>
    <name evidence="2" type="ORF">BGTH12_LOCUS7792</name>
</gene>
<dbReference type="AlphaFoldDB" id="A0A9W4D9D5"/>
<name>A0A9W4D9D5_BLUGR</name>
<sequence length="102" mass="11688">LPGYSRRRDIFANTNELRKNQQAILFNKTTWAAKVTNGNNDRTNFTIRGPLARLTPPQGQSHEDKRVMTRLDRDHEARKAGPFSLHQKLQRIIPDPSLVVDA</sequence>